<evidence type="ECO:0000256" key="4">
    <source>
        <dbReference type="ARBA" id="ARBA00022786"/>
    </source>
</evidence>
<dbReference type="InterPro" id="IPR037962">
    <property type="entry name" value="Neuralized"/>
</dbReference>
<feature type="region of interest" description="Disordered" evidence="9">
    <location>
        <begin position="206"/>
        <end position="252"/>
    </location>
</feature>
<comment type="function">
    <text evidence="7">Promotes CCP110 ubiquitination and proteasome-dependent degradation. By counteracting accumulation of CP110, maintains normal centriolar homeostasis and preventing formation of ectopic microtubular organizing centers.</text>
</comment>
<dbReference type="PANTHER" id="PTHR12429:SF14">
    <property type="entry name" value="NEURALIZED-LIKE PROTEIN 4"/>
    <property type="match status" value="1"/>
</dbReference>
<dbReference type="Gene3D" id="2.60.120.920">
    <property type="match status" value="6"/>
</dbReference>
<evidence type="ECO:0000256" key="6">
    <source>
        <dbReference type="ARBA" id="ARBA00023212"/>
    </source>
</evidence>
<dbReference type="Ensembl" id="ENSOMYT00000007281.2">
    <property type="protein sequence ID" value="ENSOMYP00000006560.2"/>
    <property type="gene ID" value="ENSOMYG00000003103.2"/>
</dbReference>
<dbReference type="GO" id="GO:0005814">
    <property type="term" value="C:centriole"/>
    <property type="evidence" value="ECO:0007669"/>
    <property type="project" value="UniProtKB-SubCell"/>
</dbReference>
<feature type="domain" description="NHR" evidence="10">
    <location>
        <begin position="37"/>
        <end position="203"/>
    </location>
</feature>
<dbReference type="InterPro" id="IPR043136">
    <property type="entry name" value="B30.2/SPRY_sf"/>
</dbReference>
<dbReference type="Proteomes" id="UP000694395">
    <property type="component" value="Chromosome 9"/>
</dbReference>
<dbReference type="GO" id="GO:0061630">
    <property type="term" value="F:ubiquitin protein ligase activity"/>
    <property type="evidence" value="ECO:0007669"/>
    <property type="project" value="TreeGrafter"/>
</dbReference>
<keyword evidence="4" id="KW-0833">Ubl conjugation pathway</keyword>
<evidence type="ECO:0000259" key="10">
    <source>
        <dbReference type="PROSITE" id="PS51065"/>
    </source>
</evidence>
<evidence type="ECO:0000256" key="2">
    <source>
        <dbReference type="ARBA" id="ARBA00022490"/>
    </source>
</evidence>
<dbReference type="PROSITE" id="PS51065">
    <property type="entry name" value="NHR"/>
    <property type="match status" value="6"/>
</dbReference>
<evidence type="ECO:0000313" key="11">
    <source>
        <dbReference type="Ensembl" id="ENSOMYP00000006560.2"/>
    </source>
</evidence>
<keyword evidence="12" id="KW-1185">Reference proteome</keyword>
<feature type="domain" description="NHR" evidence="10">
    <location>
        <begin position="868"/>
        <end position="1038"/>
    </location>
</feature>
<dbReference type="Pfam" id="PF07177">
    <property type="entry name" value="Neuralized"/>
    <property type="match status" value="6"/>
</dbReference>
<dbReference type="InterPro" id="IPR006573">
    <property type="entry name" value="NHR_dom"/>
</dbReference>
<feature type="domain" description="NHR" evidence="10">
    <location>
        <begin position="269"/>
        <end position="436"/>
    </location>
</feature>
<reference evidence="11" key="2">
    <citation type="submission" date="2025-08" db="UniProtKB">
        <authorList>
            <consortium name="Ensembl"/>
        </authorList>
    </citation>
    <scope>IDENTIFICATION</scope>
</reference>
<evidence type="ECO:0000313" key="12">
    <source>
        <dbReference type="Proteomes" id="UP000694395"/>
    </source>
</evidence>
<dbReference type="FunFam" id="2.60.120.920:FF:000016">
    <property type="entry name" value="neuralized-like protein 4 isoform X2"/>
    <property type="match status" value="1"/>
</dbReference>
<evidence type="ECO:0000256" key="5">
    <source>
        <dbReference type="ARBA" id="ARBA00022843"/>
    </source>
</evidence>
<sequence>PAARATSLMYTEKRVGPRIEPCGTPIETARAARVKMAAELHPCSGKLIGLSNSNRTAQRNQPVQEFNHGLVLSREPLKDRDVFTVRIDKKVNSWSGSIEIGVTSLDPAGLDFPSSATGLKGGSWIVSGCSVLRDGRSVLEEYGRDLDQLSEGDRVGIQRSTHGELHLWVNGQDCGAAASGLPTGLWAVVDLYGKCTQVTVVSCEPPSLAERDTERETVEEREQEDEEEELFDVSDSGGGTGNTGSINSPAGGGGARLGAVTGGMLTNDALLFHEKCGTLIKLSNNNKTAERRRPLDEFNNGVVMTNRPLRHNEMFEIRIDKLVDKWSGSIEIGVTTHNPNNLDYPATMTNLRSGTIMMSGCGILTNGKGTRREYCEFSLDELQEGDHIGLMHKASGALHFYINGIDQGVAAAQTPAVVYAVVDLYGMAVKVTIVHNHNHSDRLRRNNAIMRALSPDVGRPRPAHSLTPDPDTPDRLLFHSNCGQKAAIISEGRTALRPHATDDFNHGVVLSGRPLHSNEVFQVRIDKMVDKWAGSIEIGVTTHNPAYLQLPSTMTNLRSGTWMMTGNGVMHNGTTILDEYGHNLDRLKAGDTVGVVRKEDGSLHFFVNGVAQGPAAWNVPPSVYAVVDLYGQAAQATIMDDVDLPPLPEDSSEGPTVMSPGSPCSVAGGNSANDLRFHQLHGTNAVITNGGRTALRQNCRSEFNDAIVISNRCLRDGELFEIVIQKMVDRWSGSIEAGVTAIRPEELEFPNTMTDIDYDTWMLSGTAIMQDGNTMRNNYGCDLDTLTTGSRIGMMRSATGDLHYYINGVDQGVACTGLPPEVYAVIDLYGQCVQVSITSSSGPQDNSLCTSNITEKSFPIHSPVAGVAHRLHSKHGKNVVLLGEGCQAVRVGGYAHGIVFSAKELKTDELFEVKIDEVDDQWSGSLHMGLTTLAPPELPSCPMSGLSPSLTQLRSKVTWLVAGSEVRRNGLLQRQNYGASLDRLTVGNRVGVKRCSDDTMHVLIDGEDMGPAATAVAKNVYAVLDLYGRVTAVSIVSSSVLEDAGSVKAPSLSSDSCSEGEEDRTPVEGGELALVPNTVMAFLENHGKNIQLSHENLTAARVSSYNQGLLVTAQPLPRQQLFQFQIDRLNASWTSSLSLGVIGHSPDRLNFPSTACCLKRSVWLLQRDSVFHNSLKICENYGPNLDTCPEGTVLGLLVDGNSCLHLYVNGMDQGVAAQDIPTPCYPLIDLYGQCEQVTIVTNNVATVGGESVKARCQGDMEKADMVDGIKESVCWMPHAEVNPNKTCEYQALCSRFKDLLTLPDGYFNEDAKYNLCYCESCHKLRGDESYYKRGEPPRDYALPFGWCRFALRSEPHCDVSNSFKQWHIAYHGTSVGALRRTLDHAQLLSGTSSIFSVSPVKTEGPNGYSEPEENSSNSLPDRDRETDREVPRVQLSPTMRYSGLEMFAPKVQFRDPRSHCCHQAQVGFQVCVRPGSYKVGPQTLGAIEPLDPRFSNTEIEWITKDQGGTLLYGLLIRVE</sequence>
<feature type="region of interest" description="Disordered" evidence="9">
    <location>
        <begin position="1398"/>
        <end position="1431"/>
    </location>
</feature>
<keyword evidence="5" id="KW-0832">Ubl conjugation</keyword>
<feature type="compositionally biased region" description="Basic and acidic residues" evidence="9">
    <location>
        <begin position="209"/>
        <end position="220"/>
    </location>
</feature>
<feature type="compositionally biased region" description="Low complexity" evidence="9">
    <location>
        <begin position="1405"/>
        <end position="1419"/>
    </location>
</feature>
<evidence type="ECO:0000256" key="1">
    <source>
        <dbReference type="ARBA" id="ARBA00004114"/>
    </source>
</evidence>
<organism evidence="11 12">
    <name type="scientific">Oncorhynchus mykiss</name>
    <name type="common">Rainbow trout</name>
    <name type="synonym">Salmo gairdneri</name>
    <dbReference type="NCBI Taxonomy" id="8022"/>
    <lineage>
        <taxon>Eukaryota</taxon>
        <taxon>Metazoa</taxon>
        <taxon>Chordata</taxon>
        <taxon>Craniata</taxon>
        <taxon>Vertebrata</taxon>
        <taxon>Euteleostomi</taxon>
        <taxon>Actinopterygii</taxon>
        <taxon>Neopterygii</taxon>
        <taxon>Teleostei</taxon>
        <taxon>Protacanthopterygii</taxon>
        <taxon>Salmoniformes</taxon>
        <taxon>Salmonidae</taxon>
        <taxon>Salmoninae</taxon>
        <taxon>Oncorhynchus</taxon>
    </lineage>
</organism>
<proteinExistence type="predicted"/>
<feature type="compositionally biased region" description="Acidic residues" evidence="9">
    <location>
        <begin position="221"/>
        <end position="232"/>
    </location>
</feature>
<protein>
    <recommendedName>
        <fullName evidence="8">Neuralized-like protein 4</fullName>
    </recommendedName>
</protein>
<keyword evidence="2" id="KW-0963">Cytoplasm</keyword>
<keyword evidence="6" id="KW-0206">Cytoskeleton</keyword>
<dbReference type="InterPro" id="IPR013320">
    <property type="entry name" value="ConA-like_dom_sf"/>
</dbReference>
<accession>A0A8C7LXF9</accession>
<feature type="domain" description="NHR" evidence="10">
    <location>
        <begin position="1079"/>
        <end position="1242"/>
    </location>
</feature>
<comment type="subcellular location">
    <subcellularLocation>
        <location evidence="1">Cytoplasm</location>
        <location evidence="1">Cytoskeleton</location>
        <location evidence="1">Microtubule organizing center</location>
        <location evidence="1">Centrosome</location>
        <location evidence="1">Centriole</location>
    </subcellularLocation>
</comment>
<dbReference type="SUPFAM" id="SSF49899">
    <property type="entry name" value="Concanavalin A-like lectins/glucanases"/>
    <property type="match status" value="1"/>
</dbReference>
<dbReference type="FunFam" id="2.60.120.920:FF:000001">
    <property type="entry name" value="neuralized-like protein 4 isoform X1"/>
    <property type="match status" value="4"/>
</dbReference>
<evidence type="ECO:0000256" key="7">
    <source>
        <dbReference type="ARBA" id="ARBA00060334"/>
    </source>
</evidence>
<dbReference type="SMART" id="SM00588">
    <property type="entry name" value="NEUZ"/>
    <property type="match status" value="6"/>
</dbReference>
<reference evidence="11" key="3">
    <citation type="submission" date="2025-09" db="UniProtKB">
        <authorList>
            <consortium name="Ensembl"/>
        </authorList>
    </citation>
    <scope>IDENTIFICATION</scope>
</reference>
<dbReference type="PANTHER" id="PTHR12429">
    <property type="entry name" value="NEURALIZED"/>
    <property type="match status" value="1"/>
</dbReference>
<feature type="domain" description="NHR" evidence="10">
    <location>
        <begin position="674"/>
        <end position="840"/>
    </location>
</feature>
<keyword evidence="3" id="KW-0677">Repeat</keyword>
<evidence type="ECO:0000256" key="9">
    <source>
        <dbReference type="SAM" id="MobiDB-lite"/>
    </source>
</evidence>
<evidence type="ECO:0000256" key="8">
    <source>
        <dbReference type="ARBA" id="ARBA00073992"/>
    </source>
</evidence>
<feature type="compositionally biased region" description="Basic and acidic residues" evidence="9">
    <location>
        <begin position="1420"/>
        <end position="1431"/>
    </location>
</feature>
<evidence type="ECO:0000256" key="3">
    <source>
        <dbReference type="ARBA" id="ARBA00022737"/>
    </source>
</evidence>
<reference evidence="11" key="1">
    <citation type="submission" date="2020-07" db="EMBL/GenBank/DDBJ databases">
        <title>A long reads based de novo assembly of the rainbow trout Arlee double haploid line genome.</title>
        <authorList>
            <person name="Gao G."/>
            <person name="Palti Y."/>
        </authorList>
    </citation>
    <scope>NUCLEOTIDE SEQUENCE [LARGE SCALE GENOMIC DNA]</scope>
</reference>
<dbReference type="CDD" id="cd12887">
    <property type="entry name" value="SPRY_NHR_like"/>
    <property type="match status" value="6"/>
</dbReference>
<dbReference type="FunFam" id="2.60.120.920:FF:000014">
    <property type="entry name" value="neuralized-like protein 4 isoform X2"/>
    <property type="match status" value="1"/>
</dbReference>
<feature type="domain" description="NHR" evidence="10">
    <location>
        <begin position="475"/>
        <end position="641"/>
    </location>
</feature>
<name>A0A8C7LXF9_ONCMY</name>
<feature type="region of interest" description="Disordered" evidence="9">
    <location>
        <begin position="1047"/>
        <end position="1067"/>
    </location>
</feature>
<dbReference type="GeneTree" id="ENSGT00940000159866"/>
<feature type="region of interest" description="Disordered" evidence="9">
    <location>
        <begin position="454"/>
        <end position="473"/>
    </location>
</feature>